<feature type="chain" id="PRO_5045390319" evidence="2">
    <location>
        <begin position="24"/>
        <end position="135"/>
    </location>
</feature>
<feature type="domain" description="Shisa N-terminal" evidence="3">
    <location>
        <begin position="67"/>
        <end position="108"/>
    </location>
</feature>
<keyword evidence="1" id="KW-0472">Membrane</keyword>
<dbReference type="GeneID" id="102809796"/>
<evidence type="ECO:0000256" key="2">
    <source>
        <dbReference type="SAM" id="SignalP"/>
    </source>
</evidence>
<keyword evidence="1" id="KW-1133">Transmembrane helix</keyword>
<protein>
    <submittedName>
        <fullName evidence="5">Uncharacterized protein LOC102809796</fullName>
    </submittedName>
</protein>
<evidence type="ECO:0000256" key="1">
    <source>
        <dbReference type="SAM" id="Phobius"/>
    </source>
</evidence>
<organism evidence="4 5">
    <name type="scientific">Saccoglossus kowalevskii</name>
    <name type="common">Acorn worm</name>
    <dbReference type="NCBI Taxonomy" id="10224"/>
    <lineage>
        <taxon>Eukaryota</taxon>
        <taxon>Metazoa</taxon>
        <taxon>Hemichordata</taxon>
        <taxon>Enteropneusta</taxon>
        <taxon>Harrimaniidae</taxon>
        <taxon>Saccoglossus</taxon>
    </lineage>
</organism>
<accession>A0ABM0N088</accession>
<keyword evidence="2" id="KW-0732">Signal</keyword>
<evidence type="ECO:0000259" key="3">
    <source>
        <dbReference type="Pfam" id="PF13908"/>
    </source>
</evidence>
<evidence type="ECO:0000313" key="5">
    <source>
        <dbReference type="RefSeq" id="XP_006825679.1"/>
    </source>
</evidence>
<feature type="domain" description="Shisa N-terminal" evidence="3">
    <location>
        <begin position="25"/>
        <end position="66"/>
    </location>
</feature>
<keyword evidence="4" id="KW-1185">Reference proteome</keyword>
<sequence length="135" mass="14849">MAALHSVGVFVAVLFASASLITCDDTCVAYFDSSGNWHGSFDCNGILDGGDTCCGTLIDKYCCYASDTCAAYLDSSGNWHDSFECNGLLDGGDRCCGTLIDKYCCYNSGAADYYWRGWYTWTMYCLVFVLLLYMQ</sequence>
<name>A0ABM0N088_SACKO</name>
<dbReference type="Pfam" id="PF13908">
    <property type="entry name" value="Shisa_N"/>
    <property type="match status" value="2"/>
</dbReference>
<feature type="signal peptide" evidence="2">
    <location>
        <begin position="1"/>
        <end position="23"/>
    </location>
</feature>
<dbReference type="InterPro" id="IPR053891">
    <property type="entry name" value="Shisa_N"/>
</dbReference>
<dbReference type="RefSeq" id="XP_006825679.1">
    <property type="nucleotide sequence ID" value="XM_006825616.1"/>
</dbReference>
<evidence type="ECO:0000313" key="4">
    <source>
        <dbReference type="Proteomes" id="UP000694865"/>
    </source>
</evidence>
<proteinExistence type="predicted"/>
<dbReference type="Proteomes" id="UP000694865">
    <property type="component" value="Unplaced"/>
</dbReference>
<keyword evidence="1" id="KW-0812">Transmembrane</keyword>
<gene>
    <name evidence="5" type="primary">LOC102809796</name>
</gene>
<feature type="transmembrane region" description="Helical" evidence="1">
    <location>
        <begin position="118"/>
        <end position="134"/>
    </location>
</feature>
<reference evidence="5" key="1">
    <citation type="submission" date="2025-08" db="UniProtKB">
        <authorList>
            <consortium name="RefSeq"/>
        </authorList>
    </citation>
    <scope>IDENTIFICATION</scope>
    <source>
        <tissue evidence="5">Testes</tissue>
    </source>
</reference>